<evidence type="ECO:0000256" key="5">
    <source>
        <dbReference type="ARBA" id="ARBA00011895"/>
    </source>
</evidence>
<evidence type="ECO:0000313" key="16">
    <source>
        <dbReference type="Proteomes" id="UP000825002"/>
    </source>
</evidence>
<keyword evidence="10 13" id="KW-0660">Purine salvage</keyword>
<evidence type="ECO:0000256" key="2">
    <source>
        <dbReference type="ARBA" id="ARBA00004496"/>
    </source>
</evidence>
<keyword evidence="6 13" id="KW-0963">Cytoplasm</keyword>
<evidence type="ECO:0000256" key="1">
    <source>
        <dbReference type="ARBA" id="ARBA00001946"/>
    </source>
</evidence>
<dbReference type="InterPro" id="IPR029057">
    <property type="entry name" value="PRTase-like"/>
</dbReference>
<evidence type="ECO:0000256" key="13">
    <source>
        <dbReference type="RuleBase" id="RU364099"/>
    </source>
</evidence>
<evidence type="ECO:0000256" key="3">
    <source>
        <dbReference type="ARBA" id="ARBA00004669"/>
    </source>
</evidence>
<comment type="caution">
    <text evidence="15">The sequence shown here is derived from an EMBL/GenBank/DDBJ whole genome shotgun (WGS) entry which is preliminary data.</text>
</comment>
<accession>A0ABQ7S9C4</accession>
<dbReference type="EC" id="2.4.2.8" evidence="5 13"/>
<evidence type="ECO:0000259" key="14">
    <source>
        <dbReference type="Pfam" id="PF00156"/>
    </source>
</evidence>
<name>A0ABQ7S9C4_9ACAR</name>
<sequence length="249" mass="28259">MNGNTSTTKTQLQVTSSPPICISDDFTGYPIDSFCLQHVPAEDLESVLVPGGLVKDRIERMGLDIARDLANEEFHALCVLRGGYQFFNDLLEVIRRFHRLNPDQSALELKSRRTRRIHVEFIRLKSYEDDSSGGDVKIMGIENLKSLKGKNVLIVEDIIDTGLTMGTLLKVLAKEEPKTVRVASLFYKRTEKNVTNYRPHYIGIEVPDLFIVGCNLDYNDYFRDLQHVCVISQTGKNKYRKSGKGDETN</sequence>
<evidence type="ECO:0000256" key="6">
    <source>
        <dbReference type="ARBA" id="ARBA00022490"/>
    </source>
</evidence>
<protein>
    <recommendedName>
        <fullName evidence="5 13">Hypoxanthine phosphoribosyltransferase</fullName>
        <ecNumber evidence="5 13">2.4.2.8</ecNumber>
    </recommendedName>
</protein>
<comment type="cofactor">
    <cofactor evidence="1 13">
        <name>Mg(2+)</name>
        <dbReference type="ChEBI" id="CHEBI:18420"/>
    </cofactor>
</comment>
<feature type="domain" description="Phosphoribosyltransferase" evidence="14">
    <location>
        <begin position="54"/>
        <end position="218"/>
    </location>
</feature>
<keyword evidence="9 13" id="KW-0479">Metal-binding</keyword>
<dbReference type="InterPro" id="IPR000836">
    <property type="entry name" value="PRTase_dom"/>
</dbReference>
<dbReference type="PANTHER" id="PTHR43340:SF1">
    <property type="entry name" value="HYPOXANTHINE PHOSPHORIBOSYLTRANSFERASE"/>
    <property type="match status" value="1"/>
</dbReference>
<dbReference type="Proteomes" id="UP000825002">
    <property type="component" value="Unassembled WGS sequence"/>
</dbReference>
<evidence type="ECO:0000256" key="12">
    <source>
        <dbReference type="ARBA" id="ARBA00022842"/>
    </source>
</evidence>
<dbReference type="CDD" id="cd06223">
    <property type="entry name" value="PRTases_typeI"/>
    <property type="match status" value="1"/>
</dbReference>
<comment type="catalytic activity">
    <reaction evidence="13">
        <text>IMP + diphosphate = hypoxanthine + 5-phospho-alpha-D-ribose 1-diphosphate</text>
        <dbReference type="Rhea" id="RHEA:17973"/>
        <dbReference type="ChEBI" id="CHEBI:17368"/>
        <dbReference type="ChEBI" id="CHEBI:33019"/>
        <dbReference type="ChEBI" id="CHEBI:58017"/>
        <dbReference type="ChEBI" id="CHEBI:58053"/>
        <dbReference type="EC" id="2.4.2.8"/>
    </reaction>
</comment>
<comment type="subcellular location">
    <subcellularLocation>
        <location evidence="2 13">Cytoplasm</location>
    </subcellularLocation>
</comment>
<dbReference type="InterPro" id="IPR050408">
    <property type="entry name" value="HGPRT"/>
</dbReference>
<evidence type="ECO:0000313" key="15">
    <source>
        <dbReference type="EMBL" id="KAG9509993.1"/>
    </source>
</evidence>
<evidence type="ECO:0000256" key="4">
    <source>
        <dbReference type="ARBA" id="ARBA00008391"/>
    </source>
</evidence>
<evidence type="ECO:0000256" key="9">
    <source>
        <dbReference type="ARBA" id="ARBA00022723"/>
    </source>
</evidence>
<keyword evidence="7 13" id="KW-0328">Glycosyltransferase</keyword>
<evidence type="ECO:0000256" key="10">
    <source>
        <dbReference type="ARBA" id="ARBA00022726"/>
    </source>
</evidence>
<reference evidence="15 16" key="1">
    <citation type="submission" date="2020-10" db="EMBL/GenBank/DDBJ databases">
        <authorList>
            <person name="Klimov P.B."/>
            <person name="Dyachkov S.M."/>
            <person name="Chetverikov P.E."/>
        </authorList>
    </citation>
    <scope>NUCLEOTIDE SEQUENCE [LARGE SCALE GENOMIC DNA]</scope>
    <source>
        <strain evidence="15">BMOC 18-1129-001#AD2665</strain>
        <tissue evidence="15">Entire mites</tissue>
    </source>
</reference>
<dbReference type="NCBIfam" id="TIGR01203">
    <property type="entry name" value="HGPRTase"/>
    <property type="match status" value="1"/>
</dbReference>
<comment type="pathway">
    <text evidence="3 13">Purine metabolism; IMP biosynthesis via salvage pathway; IMP from hypoxanthine: step 1/1.</text>
</comment>
<proteinExistence type="inferred from homology"/>
<keyword evidence="8 13" id="KW-0808">Transferase</keyword>
<evidence type="ECO:0000256" key="11">
    <source>
        <dbReference type="ARBA" id="ARBA00022741"/>
    </source>
</evidence>
<keyword evidence="12 13" id="KW-0460">Magnesium</keyword>
<dbReference type="Gene3D" id="3.40.50.2020">
    <property type="match status" value="1"/>
</dbReference>
<comment type="similarity">
    <text evidence="4 13">Belongs to the purine/pyrimidine phosphoribosyltransferase family.</text>
</comment>
<dbReference type="SUPFAM" id="SSF53271">
    <property type="entry name" value="PRTase-like"/>
    <property type="match status" value="1"/>
</dbReference>
<keyword evidence="16" id="KW-1185">Reference proteome</keyword>
<evidence type="ECO:0000256" key="7">
    <source>
        <dbReference type="ARBA" id="ARBA00022676"/>
    </source>
</evidence>
<dbReference type="GO" id="GO:0016757">
    <property type="term" value="F:glycosyltransferase activity"/>
    <property type="evidence" value="ECO:0007669"/>
    <property type="project" value="UniProtKB-KW"/>
</dbReference>
<dbReference type="Pfam" id="PF00156">
    <property type="entry name" value="Pribosyltran"/>
    <property type="match status" value="1"/>
</dbReference>
<evidence type="ECO:0000256" key="8">
    <source>
        <dbReference type="ARBA" id="ARBA00022679"/>
    </source>
</evidence>
<dbReference type="InterPro" id="IPR005904">
    <property type="entry name" value="Hxn_phspho_trans"/>
</dbReference>
<gene>
    <name evidence="15" type="primary">HPRT1</name>
    <name evidence="15" type="ORF">GZH46_01473</name>
</gene>
<dbReference type="EMBL" id="JAIFTH010000266">
    <property type="protein sequence ID" value="KAG9509993.1"/>
    <property type="molecule type" value="Genomic_DNA"/>
</dbReference>
<keyword evidence="11 13" id="KW-0547">Nucleotide-binding</keyword>
<dbReference type="PANTHER" id="PTHR43340">
    <property type="entry name" value="HYPOXANTHINE-GUANINE PHOSPHORIBOSYLTRANSFERASE"/>
    <property type="match status" value="1"/>
</dbReference>
<organism evidence="15 16">
    <name type="scientific">Fragariocoptes setiger</name>
    <dbReference type="NCBI Taxonomy" id="1670756"/>
    <lineage>
        <taxon>Eukaryota</taxon>
        <taxon>Metazoa</taxon>
        <taxon>Ecdysozoa</taxon>
        <taxon>Arthropoda</taxon>
        <taxon>Chelicerata</taxon>
        <taxon>Arachnida</taxon>
        <taxon>Acari</taxon>
        <taxon>Acariformes</taxon>
        <taxon>Trombidiformes</taxon>
        <taxon>Prostigmata</taxon>
        <taxon>Eupodina</taxon>
        <taxon>Eriophyoidea</taxon>
        <taxon>Phytoptidae</taxon>
        <taxon>Fragariocoptes</taxon>
    </lineage>
</organism>